<dbReference type="GO" id="GO:0000124">
    <property type="term" value="C:SAGA complex"/>
    <property type="evidence" value="ECO:0007669"/>
    <property type="project" value="TreeGrafter"/>
</dbReference>
<keyword evidence="5" id="KW-0805">Transcription regulation</keyword>
<dbReference type="InterPro" id="IPR003162">
    <property type="entry name" value="TFIID-31"/>
</dbReference>
<evidence type="ECO:0000256" key="9">
    <source>
        <dbReference type="SAM" id="MobiDB-lite"/>
    </source>
</evidence>
<dbReference type="GO" id="GO:0005737">
    <property type="term" value="C:cytoplasm"/>
    <property type="evidence" value="ECO:0007669"/>
    <property type="project" value="UniProtKB-ARBA"/>
</dbReference>
<dbReference type="GO" id="GO:1990904">
    <property type="term" value="C:ribonucleoprotein complex"/>
    <property type="evidence" value="ECO:0007669"/>
    <property type="project" value="UniProtKB-KW"/>
</dbReference>
<proteinExistence type="inferred from homology"/>
<dbReference type="GO" id="GO:0046982">
    <property type="term" value="F:protein heterodimerization activity"/>
    <property type="evidence" value="ECO:0007669"/>
    <property type="project" value="InterPro"/>
</dbReference>
<dbReference type="PANTHER" id="PTHR48068:SF4">
    <property type="entry name" value="TATA-BOX BINDING PROTEIN ASSOCIATED FACTOR 9"/>
    <property type="match status" value="1"/>
</dbReference>
<dbReference type="Gene3D" id="1.10.20.10">
    <property type="entry name" value="Histone, subunit A"/>
    <property type="match status" value="1"/>
</dbReference>
<keyword evidence="8" id="KW-0687">Ribonucleoprotein</keyword>
<keyword evidence="6" id="KW-0804">Transcription</keyword>
<sequence length="418" mass="46296">MPVRPNARVLRDMATRQAVQSNELVRRAFKYIARNTTLPQKVRHQAQLQLNQFPNKTRPVSVSNRCVETGRGRGIISEFGLCRYQFRMKALANELPGVKKASCFESCWISSLCDLIDGYKTTPFMSDAFRIFPRARNSALDASLLSTIGGIVAQHLVLCHPHPHYSPHRGSWLRTPAMAMYQDDAQDTGLRGPVPRDARLIALILASMGVSDVEPAVLLQLLEFAHRYTYDVLSDALVYADHASARQASSSLSLDDVNLAIQSRVNYSFTKPPEKDVSPLPIPYRELNRILMVVDEQMLLALASTVNAIPLPPISDRHGVRLPPAAHCLTNVNFSLVPNPPPADAEEFEDTTLVHQSQPQTQTQPQSTQTSSLFDANTAHDDGDVSMTATQPSQLTAPSQADDARGTKRSLDEDEDYD</sequence>
<dbReference type="GO" id="GO:0005840">
    <property type="term" value="C:ribosome"/>
    <property type="evidence" value="ECO:0007669"/>
    <property type="project" value="UniProtKB-KW"/>
</dbReference>
<dbReference type="RefSeq" id="XP_014653933.1">
    <property type="nucleotide sequence ID" value="XM_014798447.1"/>
</dbReference>
<dbReference type="Gene3D" id="1.10.287.1480">
    <property type="match status" value="1"/>
</dbReference>
<evidence type="ECO:0000256" key="6">
    <source>
        <dbReference type="ARBA" id="ARBA00023163"/>
    </source>
</evidence>
<evidence type="ECO:0000256" key="8">
    <source>
        <dbReference type="ARBA" id="ARBA00023274"/>
    </source>
</evidence>
<dbReference type="PROSITE" id="PS00527">
    <property type="entry name" value="RIBOSOMAL_S14"/>
    <property type="match status" value="1"/>
</dbReference>
<evidence type="ECO:0000256" key="5">
    <source>
        <dbReference type="ARBA" id="ARBA00023015"/>
    </source>
</evidence>
<accession>A0A081CMI9</accession>
<dbReference type="GO" id="GO:0005669">
    <property type="term" value="C:transcription factor TFIID complex"/>
    <property type="evidence" value="ECO:0007669"/>
    <property type="project" value="TreeGrafter"/>
</dbReference>
<organism evidence="10">
    <name type="scientific">Pseudozyma antarctica</name>
    <name type="common">Yeast</name>
    <name type="synonym">Candida antarctica</name>
    <dbReference type="NCBI Taxonomy" id="84753"/>
    <lineage>
        <taxon>Eukaryota</taxon>
        <taxon>Fungi</taxon>
        <taxon>Dikarya</taxon>
        <taxon>Basidiomycota</taxon>
        <taxon>Ustilaginomycotina</taxon>
        <taxon>Ustilaginomycetes</taxon>
        <taxon>Ustilaginales</taxon>
        <taxon>Ustilaginaceae</taxon>
        <taxon>Moesziomyces</taxon>
    </lineage>
</organism>
<dbReference type="GO" id="GO:0016251">
    <property type="term" value="F:RNA polymerase II general transcription initiation factor activity"/>
    <property type="evidence" value="ECO:0007669"/>
    <property type="project" value="TreeGrafter"/>
</dbReference>
<reference evidence="10" key="1">
    <citation type="submission" date="2014-07" db="EMBL/GenBank/DDBJ databases">
        <title>Draft genome sequence of the yeast Pseudozyma antarctica JCM 10317 known as a producer of lipase B which used in a wide range of industrial applications.</title>
        <authorList>
            <person name="Morita T."/>
            <person name="Saika A."/>
            <person name="Koike H."/>
        </authorList>
    </citation>
    <scope>NUCLEOTIDE SEQUENCE</scope>
    <source>
        <strain evidence="10">JCM 10317</strain>
    </source>
</reference>
<evidence type="ECO:0000256" key="1">
    <source>
        <dbReference type="ARBA" id="ARBA00004123"/>
    </source>
</evidence>
<comment type="similarity">
    <text evidence="3">Belongs to the universal ribosomal protein uS14 family.</text>
</comment>
<feature type="compositionally biased region" description="Polar residues" evidence="9">
    <location>
        <begin position="387"/>
        <end position="399"/>
    </location>
</feature>
<dbReference type="CDD" id="cd07979">
    <property type="entry name" value="HFD_TAF9"/>
    <property type="match status" value="1"/>
</dbReference>
<dbReference type="FunFam" id="1.10.287.1480:FF:000001">
    <property type="entry name" value="30S ribosomal protein S14"/>
    <property type="match status" value="1"/>
</dbReference>
<comment type="similarity">
    <text evidence="2">Belongs to the TAF9 family.</text>
</comment>
<feature type="compositionally biased region" description="Basic and acidic residues" evidence="9">
    <location>
        <begin position="402"/>
        <end position="411"/>
    </location>
</feature>
<dbReference type="HOGENOM" id="CLU_657196_0_0_1"/>
<evidence type="ECO:0000256" key="4">
    <source>
        <dbReference type="ARBA" id="ARBA00022980"/>
    </source>
</evidence>
<dbReference type="GO" id="GO:0051123">
    <property type="term" value="P:RNA polymerase II preinitiation complex assembly"/>
    <property type="evidence" value="ECO:0007669"/>
    <property type="project" value="TreeGrafter"/>
</dbReference>
<dbReference type="InterPro" id="IPR018271">
    <property type="entry name" value="Ribosomal_uS14_CS"/>
</dbReference>
<feature type="region of interest" description="Disordered" evidence="9">
    <location>
        <begin position="337"/>
        <end position="418"/>
    </location>
</feature>
<evidence type="ECO:0000256" key="7">
    <source>
        <dbReference type="ARBA" id="ARBA00023242"/>
    </source>
</evidence>
<dbReference type="EMBL" id="DF830090">
    <property type="protein sequence ID" value="GAK67885.1"/>
    <property type="molecule type" value="Genomic_DNA"/>
</dbReference>
<evidence type="ECO:0000313" key="10">
    <source>
        <dbReference type="EMBL" id="GAK67885.1"/>
    </source>
</evidence>
<dbReference type="InterPro" id="IPR051431">
    <property type="entry name" value="TFIID_subunit_9"/>
</dbReference>
<dbReference type="GO" id="GO:0003735">
    <property type="term" value="F:structural constituent of ribosome"/>
    <property type="evidence" value="ECO:0007669"/>
    <property type="project" value="InterPro"/>
</dbReference>
<dbReference type="InterPro" id="IPR009072">
    <property type="entry name" value="Histone-fold"/>
</dbReference>
<keyword evidence="11" id="KW-1185">Reference proteome</keyword>
<dbReference type="InterPro" id="IPR001209">
    <property type="entry name" value="Ribosomal_uS14"/>
</dbReference>
<dbReference type="AlphaFoldDB" id="A0A081CMI9"/>
<evidence type="ECO:0000256" key="2">
    <source>
        <dbReference type="ARBA" id="ARBA00007646"/>
    </source>
</evidence>
<dbReference type="Proteomes" id="UP000053758">
    <property type="component" value="Unassembled WGS sequence"/>
</dbReference>
<dbReference type="GO" id="GO:0003713">
    <property type="term" value="F:transcription coactivator activity"/>
    <property type="evidence" value="ECO:0007669"/>
    <property type="project" value="TreeGrafter"/>
</dbReference>
<gene>
    <name evidence="10" type="ORF">PAN0_023c6115</name>
</gene>
<dbReference type="Pfam" id="PF02291">
    <property type="entry name" value="TFIID-31kDa"/>
    <property type="match status" value="2"/>
</dbReference>
<dbReference type="GeneID" id="26306921"/>
<dbReference type="Pfam" id="PF00253">
    <property type="entry name" value="Ribosomal_S14"/>
    <property type="match status" value="1"/>
</dbReference>
<keyword evidence="4 10" id="KW-0689">Ribosomal protein</keyword>
<dbReference type="PANTHER" id="PTHR48068">
    <property type="entry name" value="TAF9 RNA POLYMERASE II, TATA BOX-BINDING PROTEIN (TBP)-ASSOCIATED FACTOR"/>
    <property type="match status" value="1"/>
</dbReference>
<dbReference type="GO" id="GO:0006412">
    <property type="term" value="P:translation"/>
    <property type="evidence" value="ECO:0007669"/>
    <property type="project" value="InterPro"/>
</dbReference>
<evidence type="ECO:0000313" key="11">
    <source>
        <dbReference type="Proteomes" id="UP000053758"/>
    </source>
</evidence>
<dbReference type="SUPFAM" id="SSF47113">
    <property type="entry name" value="Histone-fold"/>
    <property type="match status" value="1"/>
</dbReference>
<comment type="subcellular location">
    <subcellularLocation>
        <location evidence="1">Nucleus</location>
    </subcellularLocation>
</comment>
<protein>
    <submittedName>
        <fullName evidence="10">Mitochondrial 40S ribosomal protein</fullName>
    </submittedName>
</protein>
<dbReference type="SUPFAM" id="SSF57716">
    <property type="entry name" value="Glucocorticoid receptor-like (DNA-binding domain)"/>
    <property type="match status" value="1"/>
</dbReference>
<evidence type="ECO:0000256" key="3">
    <source>
        <dbReference type="ARBA" id="ARBA00009083"/>
    </source>
</evidence>
<feature type="compositionally biased region" description="Low complexity" evidence="9">
    <location>
        <begin position="356"/>
        <end position="372"/>
    </location>
</feature>
<name>A0A081CMI9_PSEA2</name>
<keyword evidence="7" id="KW-0539">Nucleus</keyword>